<dbReference type="Proteomes" id="UP000008130">
    <property type="component" value="Chromosome"/>
</dbReference>
<proteinExistence type="predicted"/>
<dbReference type="eggNOG" id="ENOG5032ZI0">
    <property type="taxonomic scope" value="Bacteria"/>
</dbReference>
<dbReference type="STRING" id="991905.SL003B_3645"/>
<accession>F2J2P2</accession>
<keyword evidence="1" id="KW-1133">Transmembrane helix</keyword>
<dbReference type="HOGENOM" id="CLU_119543_0_0_5"/>
<keyword evidence="1" id="KW-0812">Transmembrane</keyword>
<dbReference type="AlphaFoldDB" id="F2J2P2"/>
<evidence type="ECO:0000313" key="3">
    <source>
        <dbReference type="Proteomes" id="UP000008130"/>
    </source>
</evidence>
<gene>
    <name evidence="2" type="ordered locus">SL003B_3645</name>
</gene>
<protein>
    <recommendedName>
        <fullName evidence="4">Yip1 domain-containing protein</fullName>
    </recommendedName>
</protein>
<name>F2J2P2_POLGS</name>
<evidence type="ECO:0000256" key="1">
    <source>
        <dbReference type="SAM" id="Phobius"/>
    </source>
</evidence>
<feature type="transmembrane region" description="Helical" evidence="1">
    <location>
        <begin position="141"/>
        <end position="159"/>
    </location>
</feature>
<feature type="transmembrane region" description="Helical" evidence="1">
    <location>
        <begin position="35"/>
        <end position="55"/>
    </location>
</feature>
<dbReference type="KEGG" id="pgv:SL003B_3645"/>
<organism evidence="2 3">
    <name type="scientific">Polymorphum gilvum (strain LMG 25793 / CGMCC 1.9160 / SL003B-26A1)</name>
    <dbReference type="NCBI Taxonomy" id="991905"/>
    <lineage>
        <taxon>Bacteria</taxon>
        <taxon>Pseudomonadati</taxon>
        <taxon>Pseudomonadota</taxon>
        <taxon>Alphaproteobacteria</taxon>
        <taxon>Rhodobacterales</taxon>
        <taxon>Paracoccaceae</taxon>
        <taxon>Polymorphum</taxon>
    </lineage>
</organism>
<feature type="transmembrane region" description="Helical" evidence="1">
    <location>
        <begin position="116"/>
        <end position="135"/>
    </location>
</feature>
<keyword evidence="3" id="KW-1185">Reference proteome</keyword>
<feature type="transmembrane region" description="Helical" evidence="1">
    <location>
        <begin position="166"/>
        <end position="187"/>
    </location>
</feature>
<feature type="transmembrane region" description="Helical" evidence="1">
    <location>
        <begin position="75"/>
        <end position="104"/>
    </location>
</feature>
<dbReference type="PATRIC" id="fig|991905.3.peg.3762"/>
<keyword evidence="1" id="KW-0472">Membrane</keyword>
<sequence>MVGIAETLRAIEASWALFRGRADAMRGFDLSIGGFWRSFSVVILLVPPLIVTSLAERRLILIEAGVDSGFFPEQAFWQAQVVVFGLDWILYPFVMAVLAAPLGLSRTYVPFVVARNWTSLLATVPFVIPALLYMAGLIPSGILVLLSIAALAVVAHYRYRVTRISLQASVSVCIGVVVLDLLLSLLIGESVARMFGL</sequence>
<evidence type="ECO:0008006" key="4">
    <source>
        <dbReference type="Google" id="ProtNLM"/>
    </source>
</evidence>
<dbReference type="EMBL" id="CP002568">
    <property type="protein sequence ID" value="ADZ72066.1"/>
    <property type="molecule type" value="Genomic_DNA"/>
</dbReference>
<reference evidence="2 3" key="1">
    <citation type="journal article" date="2011" name="J. Bacteriol.">
        <title>Complete genome sequence of Polymorphum gilvum SL003B-26A1T, a crude oil-degrading bacterium from oil-polluted saline soil.</title>
        <authorList>
            <person name="Li S.G."/>
            <person name="Tang Y.Q."/>
            <person name="Nie Y."/>
            <person name="Cai M."/>
            <person name="Wu X.L."/>
        </authorList>
    </citation>
    <scope>NUCLEOTIDE SEQUENCE [LARGE SCALE GENOMIC DNA]</scope>
    <source>
        <strain evidence="3">LMG 25793 / CGMCC 1.9160 / SL003B-26A1</strain>
    </source>
</reference>
<dbReference type="RefSeq" id="WP_013654375.1">
    <property type="nucleotide sequence ID" value="NC_015259.1"/>
</dbReference>
<evidence type="ECO:0000313" key="2">
    <source>
        <dbReference type="EMBL" id="ADZ72066.1"/>
    </source>
</evidence>